<protein>
    <submittedName>
        <fullName evidence="6">Tetratricopeptide repeat protein</fullName>
    </submittedName>
</protein>
<dbReference type="Proteomes" id="UP000315750">
    <property type="component" value="Chromosome"/>
</dbReference>
<dbReference type="SUPFAM" id="SSF48452">
    <property type="entry name" value="TPR-like"/>
    <property type="match status" value="6"/>
</dbReference>
<dbReference type="OrthoDB" id="222939at2"/>
<dbReference type="PANTHER" id="PTHR45586">
    <property type="entry name" value="TPR REPEAT-CONTAINING PROTEIN PA4667"/>
    <property type="match status" value="1"/>
</dbReference>
<dbReference type="InterPro" id="IPR051012">
    <property type="entry name" value="CellSynth/LPSAsmb/PSIAsmb"/>
</dbReference>
<keyword evidence="5" id="KW-1133">Transmembrane helix</keyword>
<keyword evidence="5" id="KW-0812">Transmembrane</keyword>
<dbReference type="PANTHER" id="PTHR45586:SF1">
    <property type="entry name" value="LIPOPOLYSACCHARIDE ASSEMBLY PROTEIN B"/>
    <property type="match status" value="1"/>
</dbReference>
<feature type="repeat" description="TPR" evidence="3">
    <location>
        <begin position="420"/>
        <end position="453"/>
    </location>
</feature>
<evidence type="ECO:0000256" key="1">
    <source>
        <dbReference type="ARBA" id="ARBA00022737"/>
    </source>
</evidence>
<keyword evidence="5" id="KW-0472">Membrane</keyword>
<evidence type="ECO:0000256" key="5">
    <source>
        <dbReference type="SAM" id="Phobius"/>
    </source>
</evidence>
<organism evidence="6 7">
    <name type="scientific">Aeoliella mucimassa</name>
    <dbReference type="NCBI Taxonomy" id="2527972"/>
    <lineage>
        <taxon>Bacteria</taxon>
        <taxon>Pseudomonadati</taxon>
        <taxon>Planctomycetota</taxon>
        <taxon>Planctomycetia</taxon>
        <taxon>Pirellulales</taxon>
        <taxon>Lacipirellulaceae</taxon>
        <taxon>Aeoliella</taxon>
    </lineage>
</organism>
<dbReference type="PROSITE" id="PS50005">
    <property type="entry name" value="TPR"/>
    <property type="match status" value="1"/>
</dbReference>
<dbReference type="KEGG" id="amuc:Pan181_53280"/>
<evidence type="ECO:0000256" key="4">
    <source>
        <dbReference type="SAM" id="Coils"/>
    </source>
</evidence>
<evidence type="ECO:0000313" key="6">
    <source>
        <dbReference type="EMBL" id="QDU59087.1"/>
    </source>
</evidence>
<dbReference type="Pfam" id="PF13174">
    <property type="entry name" value="TPR_6"/>
    <property type="match status" value="1"/>
</dbReference>
<reference evidence="6 7" key="1">
    <citation type="submission" date="2019-02" db="EMBL/GenBank/DDBJ databases">
        <title>Deep-cultivation of Planctomycetes and their phenomic and genomic characterization uncovers novel biology.</title>
        <authorList>
            <person name="Wiegand S."/>
            <person name="Jogler M."/>
            <person name="Boedeker C."/>
            <person name="Pinto D."/>
            <person name="Vollmers J."/>
            <person name="Rivas-Marin E."/>
            <person name="Kohn T."/>
            <person name="Peeters S.H."/>
            <person name="Heuer A."/>
            <person name="Rast P."/>
            <person name="Oberbeckmann S."/>
            <person name="Bunk B."/>
            <person name="Jeske O."/>
            <person name="Meyerdierks A."/>
            <person name="Storesund J.E."/>
            <person name="Kallscheuer N."/>
            <person name="Luecker S."/>
            <person name="Lage O.M."/>
            <person name="Pohl T."/>
            <person name="Merkel B.J."/>
            <person name="Hornburger P."/>
            <person name="Mueller R.-W."/>
            <person name="Bruemmer F."/>
            <person name="Labrenz M."/>
            <person name="Spormann A.M."/>
            <person name="Op den Camp H."/>
            <person name="Overmann J."/>
            <person name="Amann R."/>
            <person name="Jetten M.S.M."/>
            <person name="Mascher T."/>
            <person name="Medema M.H."/>
            <person name="Devos D.P."/>
            <person name="Kaster A.-K."/>
            <person name="Ovreas L."/>
            <person name="Rohde M."/>
            <person name="Galperin M.Y."/>
            <person name="Jogler C."/>
        </authorList>
    </citation>
    <scope>NUCLEOTIDE SEQUENCE [LARGE SCALE GENOMIC DNA]</scope>
    <source>
        <strain evidence="6 7">Pan181</strain>
    </source>
</reference>
<name>A0A518AWH6_9BACT</name>
<dbReference type="RefSeq" id="WP_145251756.1">
    <property type="nucleotide sequence ID" value="NZ_CP036278.1"/>
</dbReference>
<sequence length="1491" mass="167563">MQRYRVNYTLLVGILVGSVVAAGAIYGVWRWRMTGNASNLLDRAATAKEEGDIRKAISIYNTYLDFKPEDEEILVDRAMLYVDYANQLVEEKEFYEFSKIRNVISDALFKFSGQDDLRRHYLDLLCSPELEPYFAKDSLDQIKILINKSPEDQELLERQARCLVYNKQPREAVEVFYKLVGYNPKTEKFSVEEAIAPNNAKNYAMLARTLNRDLDNTKLAMRVEEQMVQVNPDSADAQLEYGMYLGSVDKGEGSDADYGQKASDALQKAYKLEPTKPEVLLALAEEALRNDDSETAEKYLKEGLQSDTDLAVFYAQLAAMESSKGKHQAALEEIEKGLKKVSENGKLQLLLAKIDVQIDSGDLTGAQATVNEFENEAKMQSPRLELQKARLLAAKDEWLPASKALEDVRSKLVGNIRLQLQADLLLGMAYQKIGYDEKAYEVFKRLVNQFPGNKMALEMLRQAERRLKGGIAASATAASSFDERLKAELAKDEASQNWNAFDQYVQKWCDDNDRTEVQRKLIEAQVLVSRKMYAEARGKLREAYEMAKDDLSVQRAVVKLVAVDPERGPEDALLLLDRTMKNFGDQRLLRLDRADLYMAMNKETLADELMSLTEGIDGWKDSDQIELWKGIATRLIRAKLRDEGEAAWKKVVEMSPNDLPSLMQVFELAASRNDDTAMQQAQELLLKAAGSKDDPTYAFTEAVRNAAKYRNDPKNEKLKEAAFQQVKLALQERPDWSDPYIVRASVKMQDRDFLGALEDYREGFKLGRGNAAALVQYVKLLQAQGNYKEALDQLEPYGASVSVLLIGRDYPQLLFRSGKFRDAAEAAERYATSGKGPESASVQLWYGQFLEALSGLGLVPEEVRNESREKAGEALAKAVELNPDSAATWMAYISNLLVNSGRLMAEANDLEKKSGSETEIKKLREEAAELRSVAESSLRKAQLTLEEDQQALLVARSYENMGRWFDAENTYRLAYEQNPNADDLAKQMALFYMSRRYPLPDGNAKAVSLINDILEQNNEDPESVSKQNANWARRVAARIYASTGSYQDSLKAEKLLASNAENKTLSVEDKLEMAKLLAGRPEPVSRNKAIRLLEEVQAQQRLTPDMDLMLGKLYFAVGNWPKCRDHMISVRTRYPDAFAVRDTYIRMLLDRGGDSDLRDAEDQLRQLQRIAPTSLGTYELASMVYDRVGKKAEAQQAVRKMLPKNMENLQENEYRLIARIAQLLTAMDDLSTAENLLKLLVSRPGASLGDQLAFVQFLGVHRDADKAFSMLDEMAKDDTLVAVAESGISIVRARRSELQDKYDAQIVGWLDRADREDPGAIPIALARASLLDVQGNYEQAANIYREVLKKDRLQGRPKAAVLNNLAYFLALGAAKEQSPNEAVKFLNEATEIMGPTSDILDTRACILINRGEYQKAIDDMEYAVTDKPTASKYFHKALAHMGLKQNSAALAAWNKAKKLGLDRDSVGQLEADKYDEMAAKIAKLEGRSGDL</sequence>
<dbReference type="SMART" id="SM00028">
    <property type="entry name" value="TPR"/>
    <property type="match status" value="10"/>
</dbReference>
<proteinExistence type="predicted"/>
<feature type="coiled-coil region" evidence="4">
    <location>
        <begin position="913"/>
        <end position="940"/>
    </location>
</feature>
<evidence type="ECO:0000313" key="7">
    <source>
        <dbReference type="Proteomes" id="UP000315750"/>
    </source>
</evidence>
<gene>
    <name evidence="6" type="ORF">Pan181_53280</name>
</gene>
<keyword evidence="1" id="KW-0677">Repeat</keyword>
<feature type="transmembrane region" description="Helical" evidence="5">
    <location>
        <begin position="7"/>
        <end position="29"/>
    </location>
</feature>
<dbReference type="InterPro" id="IPR019734">
    <property type="entry name" value="TPR_rpt"/>
</dbReference>
<dbReference type="EMBL" id="CP036278">
    <property type="protein sequence ID" value="QDU59087.1"/>
    <property type="molecule type" value="Genomic_DNA"/>
</dbReference>
<keyword evidence="4" id="KW-0175">Coiled coil</keyword>
<dbReference type="Pfam" id="PF13432">
    <property type="entry name" value="TPR_16"/>
    <property type="match status" value="1"/>
</dbReference>
<dbReference type="InterPro" id="IPR011990">
    <property type="entry name" value="TPR-like_helical_dom_sf"/>
</dbReference>
<accession>A0A518AWH6</accession>
<evidence type="ECO:0000256" key="2">
    <source>
        <dbReference type="ARBA" id="ARBA00022803"/>
    </source>
</evidence>
<keyword evidence="7" id="KW-1185">Reference proteome</keyword>
<keyword evidence="2 3" id="KW-0802">TPR repeat</keyword>
<evidence type="ECO:0000256" key="3">
    <source>
        <dbReference type="PROSITE-ProRule" id="PRU00339"/>
    </source>
</evidence>
<dbReference type="Gene3D" id="1.25.40.10">
    <property type="entry name" value="Tetratricopeptide repeat domain"/>
    <property type="match status" value="7"/>
</dbReference>